<dbReference type="AlphaFoldDB" id="A0A846RV39"/>
<accession>A0A846RV39</accession>
<dbReference type="GO" id="GO:0005886">
    <property type="term" value="C:plasma membrane"/>
    <property type="evidence" value="ECO:0007669"/>
    <property type="project" value="UniProtKB-SubCell"/>
</dbReference>
<gene>
    <name evidence="9" type="ORF">BKA07_000871</name>
</gene>
<dbReference type="PANTHER" id="PTHR34584:SF1">
    <property type="entry name" value="NA(+)_H(+) ANTIPORTER SUBUNIT E1"/>
    <property type="match status" value="1"/>
</dbReference>
<evidence type="ECO:0000313" key="9">
    <source>
        <dbReference type="EMBL" id="NJC55836.1"/>
    </source>
</evidence>
<evidence type="ECO:0000256" key="1">
    <source>
        <dbReference type="ARBA" id="ARBA00004651"/>
    </source>
</evidence>
<keyword evidence="6 8" id="KW-0472">Membrane</keyword>
<dbReference type="GO" id="GO:0008324">
    <property type="term" value="F:monoatomic cation transmembrane transporter activity"/>
    <property type="evidence" value="ECO:0007669"/>
    <property type="project" value="InterPro"/>
</dbReference>
<dbReference type="Pfam" id="PF01899">
    <property type="entry name" value="MNHE"/>
    <property type="match status" value="1"/>
</dbReference>
<evidence type="ECO:0000313" key="10">
    <source>
        <dbReference type="Proteomes" id="UP000576792"/>
    </source>
</evidence>
<keyword evidence="4 8" id="KW-0812">Transmembrane</keyword>
<name>A0A846RV39_9MICO</name>
<evidence type="ECO:0000256" key="2">
    <source>
        <dbReference type="ARBA" id="ARBA00006228"/>
    </source>
</evidence>
<evidence type="ECO:0000256" key="8">
    <source>
        <dbReference type="SAM" id="Phobius"/>
    </source>
</evidence>
<evidence type="ECO:0000256" key="4">
    <source>
        <dbReference type="ARBA" id="ARBA00022692"/>
    </source>
</evidence>
<comment type="subcellular location">
    <subcellularLocation>
        <location evidence="1">Cell membrane</location>
        <topology evidence="1">Multi-pass membrane protein</topology>
    </subcellularLocation>
</comment>
<protein>
    <submittedName>
        <fullName evidence="9">Multicomponent Na+:H+ antiporter subunit E</fullName>
    </submittedName>
</protein>
<keyword evidence="5 8" id="KW-1133">Transmembrane helix</keyword>
<evidence type="ECO:0000256" key="6">
    <source>
        <dbReference type="ARBA" id="ARBA00023136"/>
    </source>
</evidence>
<dbReference type="EMBL" id="JAATJN010000001">
    <property type="protein sequence ID" value="NJC55836.1"/>
    <property type="molecule type" value="Genomic_DNA"/>
</dbReference>
<reference evidence="9 10" key="1">
    <citation type="submission" date="2020-03" db="EMBL/GenBank/DDBJ databases">
        <title>Sequencing the genomes of 1000 actinobacteria strains.</title>
        <authorList>
            <person name="Klenk H.-P."/>
        </authorList>
    </citation>
    <scope>NUCLEOTIDE SEQUENCE [LARGE SCALE GENOMIC DNA]</scope>
    <source>
        <strain evidence="9 10">DSM 18964</strain>
    </source>
</reference>
<keyword evidence="3" id="KW-1003">Cell membrane</keyword>
<proteinExistence type="inferred from homology"/>
<dbReference type="RefSeq" id="WP_245161833.1">
    <property type="nucleotide sequence ID" value="NZ_BAAAPQ010000026.1"/>
</dbReference>
<comment type="caution">
    <text evidence="9">The sequence shown here is derived from an EMBL/GenBank/DDBJ whole genome shotgun (WGS) entry which is preliminary data.</text>
</comment>
<feature type="region of interest" description="Disordered" evidence="7">
    <location>
        <begin position="1"/>
        <end position="21"/>
    </location>
</feature>
<dbReference type="InterPro" id="IPR002758">
    <property type="entry name" value="Cation_antiport_E"/>
</dbReference>
<dbReference type="Proteomes" id="UP000576792">
    <property type="component" value="Unassembled WGS sequence"/>
</dbReference>
<keyword evidence="10" id="KW-1185">Reference proteome</keyword>
<dbReference type="PANTHER" id="PTHR34584">
    <property type="entry name" value="NA(+)/H(+) ANTIPORTER SUBUNIT E1"/>
    <property type="match status" value="1"/>
</dbReference>
<sequence length="209" mass="23539">MSADRPSKRPSDRPSSRPPRMTRRRSFVQQLVLVFFLVLLWVMLWDSVSLMHIITGVVIAFLVTRVFYLPPVVLSGRFNIIHALRYGLWFLYSLIHASVEVAWYAFRRRAVGAGSVIACDLRTSSDLLMTLVADTASLIPGSIIIDSDRAMGILYLHVLDCDSEEKTVSAKQQVYHIEELLIRALGSHRDLAALRVTPDPMAEEDGGDR</sequence>
<evidence type="ECO:0000256" key="3">
    <source>
        <dbReference type="ARBA" id="ARBA00022475"/>
    </source>
</evidence>
<feature type="compositionally biased region" description="Basic and acidic residues" evidence="7">
    <location>
        <begin position="1"/>
        <end position="15"/>
    </location>
</feature>
<evidence type="ECO:0000256" key="7">
    <source>
        <dbReference type="SAM" id="MobiDB-lite"/>
    </source>
</evidence>
<feature type="transmembrane region" description="Helical" evidence="8">
    <location>
        <begin position="50"/>
        <end position="74"/>
    </location>
</feature>
<dbReference type="NCBIfam" id="NF006521">
    <property type="entry name" value="PRK08965.1-5"/>
    <property type="match status" value="1"/>
</dbReference>
<evidence type="ECO:0000256" key="5">
    <source>
        <dbReference type="ARBA" id="ARBA00022989"/>
    </source>
</evidence>
<feature type="transmembrane region" description="Helical" evidence="8">
    <location>
        <begin position="27"/>
        <end position="44"/>
    </location>
</feature>
<comment type="similarity">
    <text evidence="2">Belongs to the CPA3 antiporters (TC 2.A.63) subunit E family.</text>
</comment>
<feature type="transmembrane region" description="Helical" evidence="8">
    <location>
        <begin position="86"/>
        <end position="106"/>
    </location>
</feature>
<organism evidence="9 10">
    <name type="scientific">Brevibacterium marinum</name>
    <dbReference type="NCBI Taxonomy" id="418643"/>
    <lineage>
        <taxon>Bacteria</taxon>
        <taxon>Bacillati</taxon>
        <taxon>Actinomycetota</taxon>
        <taxon>Actinomycetes</taxon>
        <taxon>Micrococcales</taxon>
        <taxon>Brevibacteriaceae</taxon>
        <taxon>Brevibacterium</taxon>
    </lineage>
</organism>